<feature type="compositionally biased region" description="Low complexity" evidence="1">
    <location>
        <begin position="36"/>
        <end position="72"/>
    </location>
</feature>
<evidence type="ECO:0000313" key="3">
    <source>
        <dbReference type="Proteomes" id="UP000434957"/>
    </source>
</evidence>
<sequence length="377" mass="41137">MARQHGLVCVGAPPTRRSTALAKLAAMHSSSASRVASRGVASAGKKPTANKNYNGAKNANTNANAKATKPNADMNEKEHHIVHAPRGLRLRDVQALERSALGATAFNILHDKMGVSVTACDSPLALSSPQPGKGQAGSPRQWRPDTASDLCLCCGNDFSIAPSSPLPRVRGARVRRVLALLRATTGARLHGPRARVHALPRAGRGHARVHRLHAQPHPPRVGRRVQRVLGQRTAGRRRGGARLPRSRRAGAHVARQALQAAVPVLRAVRGRELAHGRRYHVQPHALRCAVAARARYFERLQKLCNLFVDNDETTARAINANVNAKHDHVDQWVRGAVNTKVLAYVHKIQENRQHLLVLLIVLTTLTKYALLKYVQLE</sequence>
<gene>
    <name evidence="2" type="ORF">PR003_g10227</name>
</gene>
<accession>A0A6A4FEM2</accession>
<comment type="caution">
    <text evidence="2">The sequence shown here is derived from an EMBL/GenBank/DDBJ whole genome shotgun (WGS) entry which is preliminary data.</text>
</comment>
<dbReference type="EMBL" id="QXFT01000553">
    <property type="protein sequence ID" value="KAE9340934.1"/>
    <property type="molecule type" value="Genomic_DNA"/>
</dbReference>
<evidence type="ECO:0000256" key="1">
    <source>
        <dbReference type="SAM" id="MobiDB-lite"/>
    </source>
</evidence>
<proteinExistence type="predicted"/>
<feature type="region of interest" description="Disordered" evidence="1">
    <location>
        <begin position="36"/>
        <end position="75"/>
    </location>
</feature>
<reference evidence="2 3" key="1">
    <citation type="submission" date="2018-08" db="EMBL/GenBank/DDBJ databases">
        <title>Genomic investigation of the strawberry pathogen Phytophthora fragariae indicates pathogenicity is determined by transcriptional variation in three key races.</title>
        <authorList>
            <person name="Adams T.M."/>
            <person name="Armitage A.D."/>
            <person name="Sobczyk M.K."/>
            <person name="Bates H.J."/>
            <person name="Dunwell J.M."/>
            <person name="Nellist C.F."/>
            <person name="Harrison R.J."/>
        </authorList>
    </citation>
    <scope>NUCLEOTIDE SEQUENCE [LARGE SCALE GENOMIC DNA]</scope>
    <source>
        <strain evidence="2 3">SCRP333</strain>
    </source>
</reference>
<organism evidence="2 3">
    <name type="scientific">Phytophthora rubi</name>
    <dbReference type="NCBI Taxonomy" id="129364"/>
    <lineage>
        <taxon>Eukaryota</taxon>
        <taxon>Sar</taxon>
        <taxon>Stramenopiles</taxon>
        <taxon>Oomycota</taxon>
        <taxon>Peronosporomycetes</taxon>
        <taxon>Peronosporales</taxon>
        <taxon>Peronosporaceae</taxon>
        <taxon>Phytophthora</taxon>
    </lineage>
</organism>
<dbReference type="AlphaFoldDB" id="A0A6A4FEM2"/>
<keyword evidence="3" id="KW-1185">Reference proteome</keyword>
<name>A0A6A4FEM2_9STRA</name>
<dbReference type="Proteomes" id="UP000434957">
    <property type="component" value="Unassembled WGS sequence"/>
</dbReference>
<evidence type="ECO:0000313" key="2">
    <source>
        <dbReference type="EMBL" id="KAE9340934.1"/>
    </source>
</evidence>
<protein>
    <submittedName>
        <fullName evidence="2">Uncharacterized protein</fullName>
    </submittedName>
</protein>